<dbReference type="AlphaFoldDB" id="A0A067SG37"/>
<dbReference type="EMBL" id="KL142400">
    <property type="protein sequence ID" value="KDR69900.1"/>
    <property type="molecule type" value="Genomic_DNA"/>
</dbReference>
<evidence type="ECO:0000313" key="1">
    <source>
        <dbReference type="EMBL" id="KDR69900.1"/>
    </source>
</evidence>
<accession>A0A067SG37</accession>
<dbReference type="Proteomes" id="UP000027222">
    <property type="component" value="Unassembled WGS sequence"/>
</dbReference>
<gene>
    <name evidence="1" type="ORF">GALMADRAFT_145279</name>
</gene>
<organism evidence="1 2">
    <name type="scientific">Galerina marginata (strain CBS 339.88)</name>
    <dbReference type="NCBI Taxonomy" id="685588"/>
    <lineage>
        <taxon>Eukaryota</taxon>
        <taxon>Fungi</taxon>
        <taxon>Dikarya</taxon>
        <taxon>Basidiomycota</taxon>
        <taxon>Agaricomycotina</taxon>
        <taxon>Agaricomycetes</taxon>
        <taxon>Agaricomycetidae</taxon>
        <taxon>Agaricales</taxon>
        <taxon>Agaricineae</taxon>
        <taxon>Strophariaceae</taxon>
        <taxon>Galerina</taxon>
    </lineage>
</organism>
<protein>
    <submittedName>
        <fullName evidence="1">Uncharacterized protein</fullName>
    </submittedName>
</protein>
<evidence type="ECO:0000313" key="2">
    <source>
        <dbReference type="Proteomes" id="UP000027222"/>
    </source>
</evidence>
<keyword evidence="2" id="KW-1185">Reference proteome</keyword>
<sequence>MYIRATNIKTKRTAVVVAARLFTLPAPHQPPPPSDENEHRLSLRLPPTTYILTTHPTPIDISYALGTTRVDYGREGVGTGAEGREVGWVVDEREIRHVRVRFRVRVGSAFGRRKRGE</sequence>
<reference evidence="2" key="1">
    <citation type="journal article" date="2014" name="Proc. Natl. Acad. Sci. U.S.A.">
        <title>Extensive sampling of basidiomycete genomes demonstrates inadequacy of the white-rot/brown-rot paradigm for wood decay fungi.</title>
        <authorList>
            <person name="Riley R."/>
            <person name="Salamov A.A."/>
            <person name="Brown D.W."/>
            <person name="Nagy L.G."/>
            <person name="Floudas D."/>
            <person name="Held B.W."/>
            <person name="Levasseur A."/>
            <person name="Lombard V."/>
            <person name="Morin E."/>
            <person name="Otillar R."/>
            <person name="Lindquist E.A."/>
            <person name="Sun H."/>
            <person name="LaButti K.M."/>
            <person name="Schmutz J."/>
            <person name="Jabbour D."/>
            <person name="Luo H."/>
            <person name="Baker S.E."/>
            <person name="Pisabarro A.G."/>
            <person name="Walton J.D."/>
            <person name="Blanchette R.A."/>
            <person name="Henrissat B."/>
            <person name="Martin F."/>
            <person name="Cullen D."/>
            <person name="Hibbett D.S."/>
            <person name="Grigoriev I.V."/>
        </authorList>
    </citation>
    <scope>NUCLEOTIDE SEQUENCE [LARGE SCALE GENOMIC DNA]</scope>
    <source>
        <strain evidence="2">CBS 339.88</strain>
    </source>
</reference>
<dbReference type="HOGENOM" id="CLU_2085010_0_0_1"/>
<proteinExistence type="predicted"/>
<name>A0A067SG37_GALM3</name>